<dbReference type="GO" id="GO:0000145">
    <property type="term" value="C:exocyst"/>
    <property type="evidence" value="ECO:0007669"/>
    <property type="project" value="InterPro"/>
</dbReference>
<evidence type="ECO:0000256" key="3">
    <source>
        <dbReference type="RuleBase" id="RU365026"/>
    </source>
</evidence>
<dbReference type="InterPro" id="IPR016159">
    <property type="entry name" value="Cullin_repeat-like_dom_sf"/>
</dbReference>
<feature type="domain" description="Exocyst complex subunit Exo70 C-terminal" evidence="4">
    <location>
        <begin position="13"/>
        <end position="132"/>
    </location>
</feature>
<accession>A0AA88X5G8</accession>
<dbReference type="AlphaFoldDB" id="A0AA88X5G8"/>
<comment type="caution">
    <text evidence="5">The sequence shown here is derived from an EMBL/GenBank/DDBJ whole genome shotgun (WGS) entry which is preliminary data.</text>
</comment>
<evidence type="ECO:0000256" key="1">
    <source>
        <dbReference type="ARBA" id="ARBA00006756"/>
    </source>
</evidence>
<reference evidence="5" key="1">
    <citation type="submission" date="2022-12" db="EMBL/GenBank/DDBJ databases">
        <title>Draft genome assemblies for two species of Escallonia (Escalloniales).</title>
        <authorList>
            <person name="Chanderbali A."/>
            <person name="Dervinis C."/>
            <person name="Anghel I."/>
            <person name="Soltis D."/>
            <person name="Soltis P."/>
            <person name="Zapata F."/>
        </authorList>
    </citation>
    <scope>NUCLEOTIDE SEQUENCE</scope>
    <source>
        <strain evidence="5">UCBG64.0493</strain>
        <tissue evidence="5">Leaf</tissue>
    </source>
</reference>
<organism evidence="5 6">
    <name type="scientific">Escallonia herrerae</name>
    <dbReference type="NCBI Taxonomy" id="1293975"/>
    <lineage>
        <taxon>Eukaryota</taxon>
        <taxon>Viridiplantae</taxon>
        <taxon>Streptophyta</taxon>
        <taxon>Embryophyta</taxon>
        <taxon>Tracheophyta</taxon>
        <taxon>Spermatophyta</taxon>
        <taxon>Magnoliopsida</taxon>
        <taxon>eudicotyledons</taxon>
        <taxon>Gunneridae</taxon>
        <taxon>Pentapetalae</taxon>
        <taxon>asterids</taxon>
        <taxon>campanulids</taxon>
        <taxon>Escalloniales</taxon>
        <taxon>Escalloniaceae</taxon>
        <taxon>Escallonia</taxon>
    </lineage>
</organism>
<comment type="similarity">
    <text evidence="1 3">Belongs to the EXO70 family.</text>
</comment>
<dbReference type="Pfam" id="PF03081">
    <property type="entry name" value="Exo70_C"/>
    <property type="match status" value="1"/>
</dbReference>
<dbReference type="Proteomes" id="UP001188597">
    <property type="component" value="Unassembled WGS sequence"/>
</dbReference>
<evidence type="ECO:0000256" key="2">
    <source>
        <dbReference type="ARBA" id="ARBA00022448"/>
    </source>
</evidence>
<dbReference type="PANTHER" id="PTHR12542">
    <property type="entry name" value="EXOCYST COMPLEX PROTEIN EXO70"/>
    <property type="match status" value="1"/>
</dbReference>
<dbReference type="EMBL" id="JAVXUP010000127">
    <property type="protein sequence ID" value="KAK3037223.1"/>
    <property type="molecule type" value="Genomic_DNA"/>
</dbReference>
<dbReference type="GO" id="GO:0006887">
    <property type="term" value="P:exocytosis"/>
    <property type="evidence" value="ECO:0007669"/>
    <property type="project" value="UniProtKB-KW"/>
</dbReference>
<gene>
    <name evidence="5" type="ORF">RJ639_030116</name>
</gene>
<dbReference type="SUPFAM" id="SSF74788">
    <property type="entry name" value="Cullin repeat-like"/>
    <property type="match status" value="1"/>
</dbReference>
<evidence type="ECO:0000313" key="6">
    <source>
        <dbReference type="Proteomes" id="UP001188597"/>
    </source>
</evidence>
<dbReference type="PANTHER" id="PTHR12542:SF85">
    <property type="entry name" value="EXOCYST SUBUNIT EXO70 FAMILY PROTEIN"/>
    <property type="match status" value="1"/>
</dbReference>
<keyword evidence="3" id="KW-0268">Exocytosis</keyword>
<evidence type="ECO:0000313" key="5">
    <source>
        <dbReference type="EMBL" id="KAK3037223.1"/>
    </source>
</evidence>
<keyword evidence="2 3" id="KW-0813">Transport</keyword>
<keyword evidence="6" id="KW-1185">Reference proteome</keyword>
<sequence length="379" mass="42933">MKALELNLETWAISNIMKALELNLETWAKTYKDTTLCYLFSMSNHWYLCSTLQGTKVGDLMVQYSTRNTELSYSWLRQHEEYTQYYATANFREGWGKLPALLSDQEDLTATDLVRKRIKTFIEAFEGTYRKHELGGFRQRVKVEDVPAISAGRSQLLFPTKLTAAVMAMDAHMSSMFKADLKEYQNVILELWSIGTLTSSKKPTVEDTMIAPSQSQLFEPKLAETGASEVLGLNHTVMWGFWPSLVGPFSLVTYASICNRSLEKSHMVPETGSRRSSMLRSTDFLKTVTRSNRGVLKLVVPEVKSSSQMMEIKGVTPLPPLTITRVSCLQISPRYAICTKPRDLRVHITARGDGKWMPLELGNGRHIDEYGTCRIVTQT</sequence>
<dbReference type="Gene3D" id="1.20.1280.170">
    <property type="entry name" value="Exocyst complex component Exo70"/>
    <property type="match status" value="1"/>
</dbReference>
<name>A0AA88X5G8_9ASTE</name>
<proteinExistence type="inferred from homology"/>
<dbReference type="InterPro" id="IPR046364">
    <property type="entry name" value="Exo70_C"/>
</dbReference>
<protein>
    <recommendedName>
        <fullName evidence="3">Exocyst subunit Exo70 family protein</fullName>
    </recommendedName>
</protein>
<dbReference type="GO" id="GO:0015031">
    <property type="term" value="P:protein transport"/>
    <property type="evidence" value="ECO:0007669"/>
    <property type="project" value="UniProtKB-KW"/>
</dbReference>
<dbReference type="InterPro" id="IPR004140">
    <property type="entry name" value="Exo70"/>
</dbReference>
<dbReference type="GO" id="GO:0005546">
    <property type="term" value="F:phosphatidylinositol-4,5-bisphosphate binding"/>
    <property type="evidence" value="ECO:0007669"/>
    <property type="project" value="InterPro"/>
</dbReference>
<comment type="function">
    <text evidence="3">Component of the exocyst complex.</text>
</comment>
<keyword evidence="3" id="KW-0653">Protein transport</keyword>
<evidence type="ECO:0000259" key="4">
    <source>
        <dbReference type="Pfam" id="PF03081"/>
    </source>
</evidence>